<feature type="region of interest" description="Disordered" evidence="1">
    <location>
        <begin position="728"/>
        <end position="750"/>
    </location>
</feature>
<feature type="region of interest" description="Disordered" evidence="1">
    <location>
        <begin position="604"/>
        <end position="716"/>
    </location>
</feature>
<feature type="region of interest" description="Disordered" evidence="1">
    <location>
        <begin position="364"/>
        <end position="396"/>
    </location>
</feature>
<feature type="region of interest" description="Disordered" evidence="1">
    <location>
        <begin position="466"/>
        <end position="492"/>
    </location>
</feature>
<name>A0A9W9TRF5_9EURO</name>
<dbReference type="GO" id="GO:1902412">
    <property type="term" value="P:regulation of mitotic cytokinesis"/>
    <property type="evidence" value="ECO:0007669"/>
    <property type="project" value="InterPro"/>
</dbReference>
<dbReference type="GeneID" id="83199875"/>
<reference evidence="2" key="2">
    <citation type="journal article" date="2023" name="IMA Fungus">
        <title>Comparative genomic study of the Penicillium genus elucidates a diverse pangenome and 15 lateral gene transfer events.</title>
        <authorList>
            <person name="Petersen C."/>
            <person name="Sorensen T."/>
            <person name="Nielsen M.R."/>
            <person name="Sondergaard T.E."/>
            <person name="Sorensen J.L."/>
            <person name="Fitzpatrick D.A."/>
            <person name="Frisvad J.C."/>
            <person name="Nielsen K.L."/>
        </authorList>
    </citation>
    <scope>NUCLEOTIDE SEQUENCE</scope>
    <source>
        <strain evidence="2">IBT 19713</strain>
    </source>
</reference>
<feature type="compositionally biased region" description="Basic residues" evidence="1">
    <location>
        <begin position="164"/>
        <end position="174"/>
    </location>
</feature>
<dbReference type="Proteomes" id="UP001150941">
    <property type="component" value="Unassembled WGS sequence"/>
</dbReference>
<reference evidence="2" key="1">
    <citation type="submission" date="2022-11" db="EMBL/GenBank/DDBJ databases">
        <authorList>
            <person name="Petersen C."/>
        </authorList>
    </citation>
    <scope>NUCLEOTIDE SEQUENCE</scope>
    <source>
        <strain evidence="2">IBT 19713</strain>
    </source>
</reference>
<dbReference type="OrthoDB" id="5346713at2759"/>
<feature type="region of interest" description="Disordered" evidence="1">
    <location>
        <begin position="816"/>
        <end position="877"/>
    </location>
</feature>
<dbReference type="AlphaFoldDB" id="A0A9W9TRF5"/>
<evidence type="ECO:0000256" key="1">
    <source>
        <dbReference type="SAM" id="MobiDB-lite"/>
    </source>
</evidence>
<feature type="compositionally biased region" description="Polar residues" evidence="1">
    <location>
        <begin position="698"/>
        <end position="707"/>
    </location>
</feature>
<dbReference type="EMBL" id="JAPQKS010000003">
    <property type="protein sequence ID" value="KAJ5238656.1"/>
    <property type="molecule type" value="Genomic_DNA"/>
</dbReference>
<keyword evidence="3" id="KW-1185">Reference proteome</keyword>
<protein>
    <submittedName>
        <fullName evidence="2">Uncharacterized protein</fullName>
    </submittedName>
</protein>
<sequence length="969" mass="106993">MDHVSTLCALSTVGIAPTGLALGQIDRKKSRLRQKTLPHIRPLSLDAITPDEVRPSTSRIGHPAAQKPHNENHDNQPSRGLPLRRASFSFGAARMRRRRQTMTTTPVQIRENEATASSVRRPSTSWLRRLSIVSFQTDSPAANSPVTPSFHGSESPILPGPPSHQRKPPNKLTKRPSSQRSNVSPLFANPPGSAAALRRPATSYQRSETSRVQFPLVTDFESRGAEGSESLAAMSKFQIHAQTEWEPYLFSRSSKSQSRHIVPDPNTLPVLVPAPSVITRTASMPNNSLSEPITPQVVAFRDPFQGSKDQITPLPVPIGRSAHKHSYSLNDGEPKRIVVNTVTASGAPLLGRPRGGSLKRVKGRTFSVPRSELSKPDTTSIDVPLSPPRNLQRPRRNITDPSIFRQPHALSPPNLSLAGFPSSSQVGPRSVSQDYSIGLQRNRPLTSDAVALSTWQHACRSENHPYSSLRRRPKRHSIAASDPPSTVIGSDDTRVFTSSDEYETDIMTDYWDSIRTREVGRGDLKGLRIETMFDQVGARLSNEEVTTLEDLLPHGSFASRLERDPSLFTGSLLPPIPVHIDDETSLFEGEAETHSMIDDLPADLERAPPAMSNREDDEFPEFPPDLPPKELKSQKMNIFDWSEQSRPDRDLSDSETRPRTVHGKQNGVDRGSRTACRKVPSTIHLRSQSVPVAREVATNDSRQSSGKFGTWGLGTKGVSEDWDSDFEFEDEDDATPSQETKSTEPEAGAAQRMAVPQAILERQASLRGQFGQVQELTLLVEELKRLRHQASVLDILSGPSSELWKEAEGIVNLATIDDEEDHRSPPGSPLSLTFSFDDSDEETLNGKRNSATSSQPAVQPHSQALKPFARDSPKSKSVLDILQPEQRPDATRLNTSRPQKLPFDTSSLRDLVVRAGVVTRALKEVIRKVEGVDSNPESMFPSDPPFRRIFDQPSHDDLASFDAALAEMR</sequence>
<accession>A0A9W9TRF5</accession>
<organism evidence="2 3">
    <name type="scientific">Penicillium chermesinum</name>
    <dbReference type="NCBI Taxonomy" id="63820"/>
    <lineage>
        <taxon>Eukaryota</taxon>
        <taxon>Fungi</taxon>
        <taxon>Dikarya</taxon>
        <taxon>Ascomycota</taxon>
        <taxon>Pezizomycotina</taxon>
        <taxon>Eurotiomycetes</taxon>
        <taxon>Eurotiomycetidae</taxon>
        <taxon>Eurotiales</taxon>
        <taxon>Aspergillaceae</taxon>
        <taxon>Penicillium</taxon>
    </lineage>
</organism>
<proteinExistence type="predicted"/>
<feature type="region of interest" description="Disordered" evidence="1">
    <location>
        <begin position="138"/>
        <end position="210"/>
    </location>
</feature>
<feature type="compositionally biased region" description="Polar residues" evidence="1">
    <location>
        <begin position="846"/>
        <end position="862"/>
    </location>
</feature>
<dbReference type="Pfam" id="PF20162">
    <property type="entry name" value="Etd1"/>
    <property type="match status" value="1"/>
</dbReference>
<feature type="compositionally biased region" description="Polar residues" evidence="1">
    <location>
        <begin position="175"/>
        <end position="184"/>
    </location>
</feature>
<dbReference type="InterPro" id="IPR045342">
    <property type="entry name" value="Etd1"/>
</dbReference>
<comment type="caution">
    <text evidence="2">The sequence shown here is derived from an EMBL/GenBank/DDBJ whole genome shotgun (WGS) entry which is preliminary data.</text>
</comment>
<dbReference type="RefSeq" id="XP_058331575.1">
    <property type="nucleotide sequence ID" value="XM_058472572.1"/>
</dbReference>
<dbReference type="GO" id="GO:0005096">
    <property type="term" value="F:GTPase activator activity"/>
    <property type="evidence" value="ECO:0007669"/>
    <property type="project" value="InterPro"/>
</dbReference>
<feature type="compositionally biased region" description="Basic and acidic residues" evidence="1">
    <location>
        <begin position="643"/>
        <end position="658"/>
    </location>
</feature>
<feature type="region of interest" description="Disordered" evidence="1">
    <location>
        <begin position="49"/>
        <end position="122"/>
    </location>
</feature>
<evidence type="ECO:0000313" key="3">
    <source>
        <dbReference type="Proteomes" id="UP001150941"/>
    </source>
</evidence>
<feature type="compositionally biased region" description="Low complexity" evidence="1">
    <location>
        <begin position="84"/>
        <end position="93"/>
    </location>
</feature>
<feature type="compositionally biased region" description="Polar residues" evidence="1">
    <location>
        <begin position="138"/>
        <end position="152"/>
    </location>
</feature>
<evidence type="ECO:0000313" key="2">
    <source>
        <dbReference type="EMBL" id="KAJ5238656.1"/>
    </source>
</evidence>
<gene>
    <name evidence="2" type="ORF">N7468_003275</name>
</gene>